<dbReference type="EMBL" id="ML120363">
    <property type="protein sequence ID" value="RPB03313.1"/>
    <property type="molecule type" value="Genomic_DNA"/>
</dbReference>
<organism evidence="1 2">
    <name type="scientific">Choiromyces venosus 120613-1</name>
    <dbReference type="NCBI Taxonomy" id="1336337"/>
    <lineage>
        <taxon>Eukaryota</taxon>
        <taxon>Fungi</taxon>
        <taxon>Dikarya</taxon>
        <taxon>Ascomycota</taxon>
        <taxon>Pezizomycotina</taxon>
        <taxon>Pezizomycetes</taxon>
        <taxon>Pezizales</taxon>
        <taxon>Tuberaceae</taxon>
        <taxon>Choiromyces</taxon>
    </lineage>
</organism>
<evidence type="ECO:0000313" key="2">
    <source>
        <dbReference type="Proteomes" id="UP000276215"/>
    </source>
</evidence>
<reference evidence="1 2" key="1">
    <citation type="journal article" date="2018" name="Nat. Ecol. Evol.">
        <title>Pezizomycetes genomes reveal the molecular basis of ectomycorrhizal truffle lifestyle.</title>
        <authorList>
            <person name="Murat C."/>
            <person name="Payen T."/>
            <person name="Noel B."/>
            <person name="Kuo A."/>
            <person name="Morin E."/>
            <person name="Chen J."/>
            <person name="Kohler A."/>
            <person name="Krizsan K."/>
            <person name="Balestrini R."/>
            <person name="Da Silva C."/>
            <person name="Montanini B."/>
            <person name="Hainaut M."/>
            <person name="Levati E."/>
            <person name="Barry K.W."/>
            <person name="Belfiori B."/>
            <person name="Cichocki N."/>
            <person name="Clum A."/>
            <person name="Dockter R.B."/>
            <person name="Fauchery L."/>
            <person name="Guy J."/>
            <person name="Iotti M."/>
            <person name="Le Tacon F."/>
            <person name="Lindquist E.A."/>
            <person name="Lipzen A."/>
            <person name="Malagnac F."/>
            <person name="Mello A."/>
            <person name="Molinier V."/>
            <person name="Miyauchi S."/>
            <person name="Poulain J."/>
            <person name="Riccioni C."/>
            <person name="Rubini A."/>
            <person name="Sitrit Y."/>
            <person name="Splivallo R."/>
            <person name="Traeger S."/>
            <person name="Wang M."/>
            <person name="Zifcakova L."/>
            <person name="Wipf D."/>
            <person name="Zambonelli A."/>
            <person name="Paolocci F."/>
            <person name="Nowrousian M."/>
            <person name="Ottonello S."/>
            <person name="Baldrian P."/>
            <person name="Spatafora J.W."/>
            <person name="Henrissat B."/>
            <person name="Nagy L.G."/>
            <person name="Aury J.M."/>
            <person name="Wincker P."/>
            <person name="Grigoriev I.V."/>
            <person name="Bonfante P."/>
            <person name="Martin F.M."/>
        </authorList>
    </citation>
    <scope>NUCLEOTIDE SEQUENCE [LARGE SCALE GENOMIC DNA]</scope>
    <source>
        <strain evidence="1 2">120613-1</strain>
    </source>
</reference>
<gene>
    <name evidence="1" type="ORF">L873DRAFT_1800894</name>
</gene>
<sequence length="158" mass="16655">MDTLADPFTALLHPLVSVGTSAPPAPPLAIGDQVTMRITAVFLYGIQGVYSGTNASIAINLYIPASTLSSNGLALSQDGKQYADAKGDEVLAVGGCVEVNVLVIKKGVRGGEFHAVCGVVRRARGRVGMLKRGKVMDEREGGQEYSELMMLWMSEAGE</sequence>
<evidence type="ECO:0000313" key="1">
    <source>
        <dbReference type="EMBL" id="RPB03313.1"/>
    </source>
</evidence>
<dbReference type="AlphaFoldDB" id="A0A3N4JZ38"/>
<accession>A0A3N4JZ38</accession>
<protein>
    <submittedName>
        <fullName evidence="1">Uncharacterized protein</fullName>
    </submittedName>
</protein>
<proteinExistence type="predicted"/>
<dbReference type="Proteomes" id="UP000276215">
    <property type="component" value="Unassembled WGS sequence"/>
</dbReference>
<name>A0A3N4JZ38_9PEZI</name>
<keyword evidence="2" id="KW-1185">Reference proteome</keyword>